<dbReference type="InterPro" id="IPR010540">
    <property type="entry name" value="CmpB_TMEM229"/>
</dbReference>
<feature type="transmembrane region" description="Helical" evidence="1">
    <location>
        <begin position="154"/>
        <end position="175"/>
    </location>
</feature>
<dbReference type="AlphaFoldDB" id="A0A3G9JGQ0"/>
<feature type="transmembrane region" description="Helical" evidence="1">
    <location>
        <begin position="39"/>
        <end position="61"/>
    </location>
</feature>
<dbReference type="RefSeq" id="WP_157983055.1">
    <property type="nucleotide sequence ID" value="NZ_AP019309.1"/>
</dbReference>
<feature type="transmembrane region" description="Helical" evidence="1">
    <location>
        <begin position="73"/>
        <end position="93"/>
    </location>
</feature>
<reference evidence="2 3" key="1">
    <citation type="submission" date="2018-11" db="EMBL/GenBank/DDBJ databases">
        <title>Novel Erysipelotrichaceae bacterium isolated from small intestine of a swine.</title>
        <authorList>
            <person name="Kim J.S."/>
            <person name="Choe H."/>
            <person name="Lee Y.R."/>
            <person name="Kim K.M."/>
            <person name="Park D.S."/>
        </authorList>
    </citation>
    <scope>NUCLEOTIDE SEQUENCE [LARGE SCALE GENOMIC DNA]</scope>
    <source>
        <strain evidence="2 3">SG0102</strain>
    </source>
</reference>
<accession>A0A3G9JGQ0</accession>
<dbReference type="KEGG" id="ebm:SG0102_24890"/>
<keyword evidence="1" id="KW-0472">Membrane</keyword>
<gene>
    <name evidence="2" type="ORF">SG0102_24890</name>
</gene>
<evidence type="ECO:0000256" key="1">
    <source>
        <dbReference type="SAM" id="Phobius"/>
    </source>
</evidence>
<evidence type="ECO:0008006" key="4">
    <source>
        <dbReference type="Google" id="ProtNLM"/>
    </source>
</evidence>
<dbReference type="EMBL" id="AP019309">
    <property type="protein sequence ID" value="BBH27555.1"/>
    <property type="molecule type" value="Genomic_DNA"/>
</dbReference>
<feature type="transmembrane region" description="Helical" evidence="1">
    <location>
        <begin position="6"/>
        <end position="27"/>
    </location>
</feature>
<keyword evidence="1" id="KW-0812">Transmembrane</keyword>
<keyword evidence="3" id="KW-1185">Reference proteome</keyword>
<keyword evidence="1" id="KW-1133">Transmembrane helix</keyword>
<evidence type="ECO:0000313" key="2">
    <source>
        <dbReference type="EMBL" id="BBH27555.1"/>
    </source>
</evidence>
<feature type="transmembrane region" description="Helical" evidence="1">
    <location>
        <begin position="114"/>
        <end position="134"/>
    </location>
</feature>
<dbReference type="Pfam" id="PF06541">
    <property type="entry name" value="ABC_trans_CmpB"/>
    <property type="match status" value="1"/>
</dbReference>
<dbReference type="InParanoid" id="A0A3G9JGQ0"/>
<name>A0A3G9JGQ0_9FIRM</name>
<dbReference type="OrthoDB" id="9789229at2"/>
<organism evidence="2 3">
    <name type="scientific">Intestinibaculum porci</name>
    <dbReference type="NCBI Taxonomy" id="2487118"/>
    <lineage>
        <taxon>Bacteria</taxon>
        <taxon>Bacillati</taxon>
        <taxon>Bacillota</taxon>
        <taxon>Erysipelotrichia</taxon>
        <taxon>Erysipelotrichales</taxon>
        <taxon>Erysipelotrichaceae</taxon>
        <taxon>Intestinibaculum</taxon>
    </lineage>
</organism>
<evidence type="ECO:0000313" key="3">
    <source>
        <dbReference type="Proteomes" id="UP000268059"/>
    </source>
</evidence>
<proteinExistence type="predicted"/>
<dbReference type="Proteomes" id="UP000268059">
    <property type="component" value="Chromosome"/>
</dbReference>
<protein>
    <recommendedName>
        <fullName evidence="4">ABC transporter permease</fullName>
    </recommendedName>
</protein>
<sequence length="270" mass="30791">MIISQYFVGFVFFSFLGWIYECTYCMLNTGTWENRGFLFGPYCPIYGIGVMSAFFIFHSGVLPTSGDTNPIEIFLVCMIGSAIIEYLTSYILEKKYHARWWDYSNVPLNIHGRIALPISIAFGLAGVVIVRYILPLFKGFGTSEPSLWMELLSLALMAVVATDFGMTLATLSSIVDKITDVEEQFGDRVQWAYDRASESKDELQIQLDNYAEYVKMKVSQAAGSLGGKEINILHRMRYTKDEVEYTAHKMENLGKMLRKKKKEEKKQESD</sequence>